<sequence length="125" mass="14142">MADFKQIPSSDIQPQFDEIYSKVLKTIKTKNIQVSDLVIIATSAMTIVQKYPILTGTEKKTLVIDIIQKIINKTDLLPENQKQPASFFIEFTLPTLIDTIVSAYNHDIDLKKLGVGCLKCIFKRI</sequence>
<organism evidence="1">
    <name type="scientific">Marseillevirus LCMAC102</name>
    <dbReference type="NCBI Taxonomy" id="2506603"/>
    <lineage>
        <taxon>Viruses</taxon>
        <taxon>Varidnaviria</taxon>
        <taxon>Bamfordvirae</taxon>
        <taxon>Nucleocytoviricota</taxon>
        <taxon>Megaviricetes</taxon>
        <taxon>Pimascovirales</taxon>
        <taxon>Pimascovirales incertae sedis</taxon>
        <taxon>Marseilleviridae</taxon>
    </lineage>
</organism>
<reference evidence="1" key="1">
    <citation type="journal article" date="2019" name="MBio">
        <title>Virus Genomes from Deep Sea Sediments Expand the Ocean Megavirome and Support Independent Origins of Viral Gigantism.</title>
        <authorList>
            <person name="Backstrom D."/>
            <person name="Yutin N."/>
            <person name="Jorgensen S.L."/>
            <person name="Dharamshi J."/>
            <person name="Homa F."/>
            <person name="Zaremba-Niedwiedzka K."/>
            <person name="Spang A."/>
            <person name="Wolf Y.I."/>
            <person name="Koonin E.V."/>
            <person name="Ettema T.J."/>
        </authorList>
    </citation>
    <scope>NUCLEOTIDE SEQUENCE</scope>
</reference>
<dbReference type="EMBL" id="MK500334">
    <property type="protein sequence ID" value="QBK86362.1"/>
    <property type="molecule type" value="Genomic_DNA"/>
</dbReference>
<proteinExistence type="predicted"/>
<protein>
    <submittedName>
        <fullName evidence="1">Uncharacterized protein</fullName>
    </submittedName>
</protein>
<gene>
    <name evidence="1" type="ORF">LCMAC102_01570</name>
</gene>
<accession>A0A481YSY9</accession>
<evidence type="ECO:0000313" key="1">
    <source>
        <dbReference type="EMBL" id="QBK86362.1"/>
    </source>
</evidence>
<name>A0A481YSY9_9VIRU</name>